<dbReference type="PRINTS" id="PR01157">
    <property type="entry name" value="P2YPURNOCPTR"/>
</dbReference>
<protein>
    <submittedName>
        <fullName evidence="11">Probable G-protein coupled receptor 171</fullName>
    </submittedName>
</protein>
<name>A0A3B4FQS1_9CICH</name>
<sequence>MTPATNLSTGGAPEEKPCIVNDQMGPFTVVYILIFIISLCFCVPQQKSASIYLINLLVADLLLLLALPFKIMKDLGVAPWNLMVFHCQASAVTIYISLYASIAFLAFIITDRYLQECHTVRSLRLQEVGFARLLSLVVWLLLLLIMVPNMALPIKQVKEQTYLSCSSLKKDISLHWHALTVFLCTALFLNASAATLISSTLAVKKLLRSRSDPKLWANARRVAASVAAVALAYVFSFVPYHVVRTPYTLAQTKLITDCETKKRLFLGKESTLLLSVLHLCFDPLIFFYLNAPQRSCWWLLEFWGFGSCQNNQY</sequence>
<feature type="transmembrane region" description="Helical" evidence="9">
    <location>
        <begin position="174"/>
        <end position="201"/>
    </location>
</feature>
<comment type="subcellular location">
    <subcellularLocation>
        <location evidence="1">Cell membrane</location>
        <topology evidence="1">Multi-pass membrane protein</topology>
    </subcellularLocation>
</comment>
<feature type="transmembrane region" description="Helical" evidence="9">
    <location>
        <begin position="130"/>
        <end position="154"/>
    </location>
</feature>
<dbReference type="Ensembl" id="ENSPNYT00000012285.1">
    <property type="protein sequence ID" value="ENSPNYP00000011993.1"/>
    <property type="gene ID" value="ENSPNYG00000009107.1"/>
</dbReference>
<dbReference type="SUPFAM" id="SSF81321">
    <property type="entry name" value="Family A G protein-coupled receptor-like"/>
    <property type="match status" value="1"/>
</dbReference>
<evidence type="ECO:0000256" key="5">
    <source>
        <dbReference type="ARBA" id="ARBA00023040"/>
    </source>
</evidence>
<evidence type="ECO:0000256" key="2">
    <source>
        <dbReference type="ARBA" id="ARBA00022475"/>
    </source>
</evidence>
<feature type="transmembrane region" description="Helical" evidence="9">
    <location>
        <begin position="50"/>
        <end position="69"/>
    </location>
</feature>
<keyword evidence="7" id="KW-0675">Receptor</keyword>
<dbReference type="GO" id="GO:0045028">
    <property type="term" value="F:G protein-coupled purinergic nucleotide receptor activity"/>
    <property type="evidence" value="ECO:0007669"/>
    <property type="project" value="TreeGrafter"/>
</dbReference>
<dbReference type="AlphaFoldDB" id="A0A3B4FQS1"/>
<evidence type="ECO:0000313" key="11">
    <source>
        <dbReference type="Ensembl" id="ENSPNYP00000011993.1"/>
    </source>
</evidence>
<dbReference type="InterPro" id="IPR000276">
    <property type="entry name" value="GPCR_Rhodpsn"/>
</dbReference>
<reference evidence="11" key="1">
    <citation type="submission" date="2023-09" db="UniProtKB">
        <authorList>
            <consortium name="Ensembl"/>
        </authorList>
    </citation>
    <scope>IDENTIFICATION</scope>
</reference>
<feature type="transmembrane region" description="Helical" evidence="9">
    <location>
        <begin position="89"/>
        <end position="109"/>
    </location>
</feature>
<feature type="domain" description="G-protein coupled receptors family 1 profile" evidence="10">
    <location>
        <begin position="25"/>
        <end position="286"/>
    </location>
</feature>
<dbReference type="GeneTree" id="ENSGT01110000267167"/>
<evidence type="ECO:0000256" key="6">
    <source>
        <dbReference type="ARBA" id="ARBA00023136"/>
    </source>
</evidence>
<keyword evidence="5" id="KW-0297">G-protein coupled receptor</keyword>
<organism evidence="11">
    <name type="scientific">Pundamilia nyererei</name>
    <dbReference type="NCBI Taxonomy" id="303518"/>
    <lineage>
        <taxon>Eukaryota</taxon>
        <taxon>Metazoa</taxon>
        <taxon>Chordata</taxon>
        <taxon>Craniata</taxon>
        <taxon>Vertebrata</taxon>
        <taxon>Euteleostomi</taxon>
        <taxon>Actinopterygii</taxon>
        <taxon>Neopterygii</taxon>
        <taxon>Teleostei</taxon>
        <taxon>Neoteleostei</taxon>
        <taxon>Acanthomorphata</taxon>
        <taxon>Ovalentaria</taxon>
        <taxon>Cichlomorphae</taxon>
        <taxon>Cichliformes</taxon>
        <taxon>Cichlidae</taxon>
        <taxon>African cichlids</taxon>
        <taxon>Pseudocrenilabrinae</taxon>
        <taxon>Haplochromini</taxon>
        <taxon>Pundamilia</taxon>
    </lineage>
</organism>
<keyword evidence="6 9" id="KW-0472">Membrane</keyword>
<dbReference type="STRING" id="303518.ENSPNYP00000011993"/>
<evidence type="ECO:0000256" key="7">
    <source>
        <dbReference type="ARBA" id="ARBA00023170"/>
    </source>
</evidence>
<evidence type="ECO:0000256" key="4">
    <source>
        <dbReference type="ARBA" id="ARBA00022989"/>
    </source>
</evidence>
<keyword evidence="3 9" id="KW-0812">Transmembrane</keyword>
<dbReference type="GO" id="GO:0005886">
    <property type="term" value="C:plasma membrane"/>
    <property type="evidence" value="ECO:0007669"/>
    <property type="project" value="UniProtKB-SubCell"/>
</dbReference>
<dbReference type="PANTHER" id="PTHR24233">
    <property type="entry name" value="P2Y PURINOCEPTOR-RELATED G-PROTEIN COUPLED RECEPTOR"/>
    <property type="match status" value="1"/>
</dbReference>
<dbReference type="InterPro" id="IPR017452">
    <property type="entry name" value="GPCR_Rhodpsn_7TM"/>
</dbReference>
<dbReference type="Gene3D" id="1.20.1070.10">
    <property type="entry name" value="Rhodopsin 7-helix transmembrane proteins"/>
    <property type="match status" value="1"/>
</dbReference>
<keyword evidence="8" id="KW-0807">Transducer</keyword>
<accession>A0A3B4FQS1</accession>
<feature type="transmembrane region" description="Helical" evidence="9">
    <location>
        <begin position="222"/>
        <end position="242"/>
    </location>
</feature>
<evidence type="ECO:0000256" key="8">
    <source>
        <dbReference type="ARBA" id="ARBA00023224"/>
    </source>
</evidence>
<feature type="transmembrane region" description="Helical" evidence="9">
    <location>
        <begin position="271"/>
        <end position="289"/>
    </location>
</feature>
<evidence type="ECO:0000256" key="1">
    <source>
        <dbReference type="ARBA" id="ARBA00004651"/>
    </source>
</evidence>
<keyword evidence="2" id="KW-1003">Cell membrane</keyword>
<dbReference type="PANTHER" id="PTHR24233:SF4">
    <property type="entry name" value="G-PROTEIN COUPLED RECEPTOR 171"/>
    <property type="match status" value="1"/>
</dbReference>
<dbReference type="Pfam" id="PF00001">
    <property type="entry name" value="7tm_1"/>
    <property type="match status" value="1"/>
</dbReference>
<evidence type="ECO:0000256" key="3">
    <source>
        <dbReference type="ARBA" id="ARBA00022692"/>
    </source>
</evidence>
<gene>
    <name evidence="11" type="primary">GPR171</name>
</gene>
<evidence type="ECO:0000259" key="10">
    <source>
        <dbReference type="PROSITE" id="PS50262"/>
    </source>
</evidence>
<keyword evidence="4 9" id="KW-1133">Transmembrane helix</keyword>
<proteinExistence type="predicted"/>
<evidence type="ECO:0000256" key="9">
    <source>
        <dbReference type="SAM" id="Phobius"/>
    </source>
</evidence>
<feature type="transmembrane region" description="Helical" evidence="9">
    <location>
        <begin position="24"/>
        <end position="43"/>
    </location>
</feature>
<dbReference type="PROSITE" id="PS50262">
    <property type="entry name" value="G_PROTEIN_RECEP_F1_2"/>
    <property type="match status" value="1"/>
</dbReference>
<dbReference type="PRINTS" id="PR00237">
    <property type="entry name" value="GPCRRHODOPSN"/>
</dbReference>